<feature type="transmembrane region" description="Helical" evidence="1">
    <location>
        <begin position="173"/>
        <end position="190"/>
    </location>
</feature>
<protein>
    <recommendedName>
        <fullName evidence="4">DUF624 domain-containing protein</fullName>
    </recommendedName>
</protein>
<keyword evidence="1" id="KW-0812">Transmembrane</keyword>
<dbReference type="InterPro" id="IPR006938">
    <property type="entry name" value="DUF624"/>
</dbReference>
<gene>
    <name evidence="2" type="ORF">CIL03_11895</name>
</gene>
<organism evidence="2 3">
    <name type="scientific">Virgibacillus indicus</name>
    <dbReference type="NCBI Taxonomy" id="2024554"/>
    <lineage>
        <taxon>Bacteria</taxon>
        <taxon>Bacillati</taxon>
        <taxon>Bacillota</taxon>
        <taxon>Bacilli</taxon>
        <taxon>Bacillales</taxon>
        <taxon>Bacillaceae</taxon>
        <taxon>Virgibacillus</taxon>
    </lineage>
</organism>
<keyword evidence="3" id="KW-1185">Reference proteome</keyword>
<reference evidence="2 3" key="1">
    <citation type="submission" date="2017-08" db="EMBL/GenBank/DDBJ databases">
        <title>Virgibacillus indicus sp. nov. and Virgibacillus profoundi sp. nov, two moderately halophilic bacteria isolated from marine sediment by using the Microfluidic Streak Plate.</title>
        <authorList>
            <person name="Xu B."/>
            <person name="Hu B."/>
            <person name="Wang J."/>
            <person name="Zhu Y."/>
            <person name="Huang L."/>
            <person name="Du W."/>
            <person name="Huang Y."/>
        </authorList>
    </citation>
    <scope>NUCLEOTIDE SEQUENCE [LARGE SCALE GENOMIC DNA]</scope>
    <source>
        <strain evidence="2 3">IO3-P2-C2</strain>
    </source>
</reference>
<proteinExistence type="predicted"/>
<evidence type="ECO:0000313" key="2">
    <source>
        <dbReference type="EMBL" id="OZU88346.1"/>
    </source>
</evidence>
<keyword evidence="1" id="KW-0472">Membrane</keyword>
<dbReference type="AlphaFoldDB" id="A0A265NAM0"/>
<dbReference type="OrthoDB" id="2182676at2"/>
<feature type="transmembrane region" description="Helical" evidence="1">
    <location>
        <begin position="72"/>
        <end position="91"/>
    </location>
</feature>
<comment type="caution">
    <text evidence="2">The sequence shown here is derived from an EMBL/GenBank/DDBJ whole genome shotgun (WGS) entry which is preliminary data.</text>
</comment>
<feature type="transmembrane region" description="Helical" evidence="1">
    <location>
        <begin position="22"/>
        <end position="45"/>
    </location>
</feature>
<dbReference type="RefSeq" id="WP_094886085.1">
    <property type="nucleotide sequence ID" value="NZ_NPMS01000005.1"/>
</dbReference>
<feature type="transmembrane region" description="Helical" evidence="1">
    <location>
        <begin position="143"/>
        <end position="167"/>
    </location>
</feature>
<evidence type="ECO:0000313" key="3">
    <source>
        <dbReference type="Proteomes" id="UP000216498"/>
    </source>
</evidence>
<accession>A0A265NAM0</accession>
<dbReference type="Pfam" id="PF04854">
    <property type="entry name" value="DUF624"/>
    <property type="match status" value="1"/>
</dbReference>
<dbReference type="Proteomes" id="UP000216498">
    <property type="component" value="Unassembled WGS sequence"/>
</dbReference>
<feature type="transmembrane region" description="Helical" evidence="1">
    <location>
        <begin position="103"/>
        <end position="131"/>
    </location>
</feature>
<keyword evidence="1" id="KW-1133">Transmembrane helix</keyword>
<evidence type="ECO:0008006" key="4">
    <source>
        <dbReference type="Google" id="ProtNLM"/>
    </source>
</evidence>
<name>A0A265NAM0_9BACI</name>
<evidence type="ECO:0000256" key="1">
    <source>
        <dbReference type="SAM" id="Phobius"/>
    </source>
</evidence>
<dbReference type="EMBL" id="NPMS01000005">
    <property type="protein sequence ID" value="OZU88346.1"/>
    <property type="molecule type" value="Genomic_DNA"/>
</dbReference>
<sequence>MGGWDKFNTIAMWMLKIAYLNLLWILFTFTGLIVFGLFPATGSMFEIVRKWMNQERDVRIFHEFWKNYRKEFIRLNGFALIFIAVGYFLYYDITFLRINSGEFQLLIPVLIFIGVSYFITLLFFFPVYVHFDLKFFQYIKQSFLIAMTSPLEILLMIISVIALYIAVLFLPGIIPLFTGSVLAIAITFLSKRAFRRIERKKGLL</sequence>